<feature type="signal peptide" evidence="2">
    <location>
        <begin position="1"/>
        <end position="16"/>
    </location>
</feature>
<evidence type="ECO:0000256" key="2">
    <source>
        <dbReference type="SAM" id="SignalP"/>
    </source>
</evidence>
<evidence type="ECO:0000259" key="3">
    <source>
        <dbReference type="PROSITE" id="PS50041"/>
    </source>
</evidence>
<reference evidence="6" key="2">
    <citation type="submission" date="2025-04" db="UniProtKB">
        <authorList>
            <consortium name="RefSeq"/>
        </authorList>
    </citation>
    <scope>IDENTIFICATION</scope>
    <source>
        <strain evidence="6">Aabys</strain>
    </source>
</reference>
<dbReference type="KEGG" id="mde:101898892"/>
<dbReference type="Pfam" id="PF00059">
    <property type="entry name" value="Lectin_C"/>
    <property type="match status" value="1"/>
</dbReference>
<dbReference type="AlphaFoldDB" id="A0A1I8NCE1"/>
<dbReference type="PANTHER" id="PTHR22803">
    <property type="entry name" value="MANNOSE, PHOSPHOLIPASE, LECTIN RECEPTOR RELATED"/>
    <property type="match status" value="1"/>
</dbReference>
<keyword evidence="5" id="KW-1185">Reference proteome</keyword>
<dbReference type="EnsemblMetazoa" id="MDOA013767-RA">
    <property type="protein sequence ID" value="MDOA013767-PA"/>
    <property type="gene ID" value="MDOA013767"/>
</dbReference>
<feature type="chain" id="PRO_5044561500" evidence="2">
    <location>
        <begin position="17"/>
        <end position="180"/>
    </location>
</feature>
<dbReference type="Proteomes" id="UP001652621">
    <property type="component" value="Unplaced"/>
</dbReference>
<dbReference type="SMART" id="SM00034">
    <property type="entry name" value="CLECT"/>
    <property type="match status" value="1"/>
</dbReference>
<keyword evidence="1" id="KW-1015">Disulfide bond</keyword>
<evidence type="ECO:0000313" key="5">
    <source>
        <dbReference type="Proteomes" id="UP001652621"/>
    </source>
</evidence>
<dbReference type="PROSITE" id="PS50041">
    <property type="entry name" value="C_TYPE_LECTIN_2"/>
    <property type="match status" value="1"/>
</dbReference>
<dbReference type="InterPro" id="IPR018378">
    <property type="entry name" value="C-type_lectin_CS"/>
</dbReference>
<dbReference type="VEuPathDB" id="VectorBase:MDOMA2_011127"/>
<accession>A0A1I8NCE1</accession>
<evidence type="ECO:0000313" key="6">
    <source>
        <dbReference type="RefSeq" id="XP_005186597.1"/>
    </source>
</evidence>
<dbReference type="GeneID" id="101898892"/>
<gene>
    <name evidence="4" type="primary">101898892</name>
    <name evidence="6" type="synonym">LOC101898892</name>
</gene>
<protein>
    <submittedName>
        <fullName evidence="6">Lectin subunit alpha</fullName>
    </submittedName>
</protein>
<dbReference type="PROSITE" id="PS00615">
    <property type="entry name" value="C_TYPE_LECTIN_1"/>
    <property type="match status" value="1"/>
</dbReference>
<evidence type="ECO:0000256" key="1">
    <source>
        <dbReference type="ARBA" id="ARBA00023157"/>
    </source>
</evidence>
<dbReference type="Gene3D" id="3.10.100.10">
    <property type="entry name" value="Mannose-Binding Protein A, subunit A"/>
    <property type="match status" value="1"/>
</dbReference>
<reference evidence="4" key="1">
    <citation type="submission" date="2020-05" db="UniProtKB">
        <authorList>
            <consortium name="EnsemblMetazoa"/>
        </authorList>
    </citation>
    <scope>IDENTIFICATION</scope>
    <source>
        <strain evidence="4">Aabys</strain>
    </source>
</reference>
<feature type="domain" description="C-type lectin" evidence="3">
    <location>
        <begin position="26"/>
        <end position="136"/>
    </location>
</feature>
<proteinExistence type="predicted"/>
<dbReference type="InterPro" id="IPR016186">
    <property type="entry name" value="C-type_lectin-like/link_sf"/>
</dbReference>
<dbReference type="InterPro" id="IPR050111">
    <property type="entry name" value="C-type_lectin/snaclec_domain"/>
</dbReference>
<dbReference type="CDD" id="cd00037">
    <property type="entry name" value="CLECT"/>
    <property type="match status" value="1"/>
</dbReference>
<dbReference type="VEuPathDB" id="VectorBase:MDOA013767"/>
<keyword evidence="2" id="KW-0732">Signal</keyword>
<dbReference type="InterPro" id="IPR001304">
    <property type="entry name" value="C-type_lectin-like"/>
</dbReference>
<organism evidence="4">
    <name type="scientific">Musca domestica</name>
    <name type="common">House fly</name>
    <dbReference type="NCBI Taxonomy" id="7370"/>
    <lineage>
        <taxon>Eukaryota</taxon>
        <taxon>Metazoa</taxon>
        <taxon>Ecdysozoa</taxon>
        <taxon>Arthropoda</taxon>
        <taxon>Hexapoda</taxon>
        <taxon>Insecta</taxon>
        <taxon>Pterygota</taxon>
        <taxon>Neoptera</taxon>
        <taxon>Endopterygota</taxon>
        <taxon>Diptera</taxon>
        <taxon>Brachycera</taxon>
        <taxon>Muscomorpha</taxon>
        <taxon>Muscoidea</taxon>
        <taxon>Muscidae</taxon>
        <taxon>Musca</taxon>
    </lineage>
</organism>
<dbReference type="InterPro" id="IPR016187">
    <property type="entry name" value="CTDL_fold"/>
</dbReference>
<dbReference type="OrthoDB" id="7357196at2759"/>
<name>A0A1I8NCE1_MUSDO</name>
<evidence type="ECO:0000313" key="4">
    <source>
        <dbReference type="EnsemblMetazoa" id="MDOA013767-PA"/>
    </source>
</evidence>
<dbReference type="eggNOG" id="KOG4297">
    <property type="taxonomic scope" value="Eukaryota"/>
</dbReference>
<sequence length="180" mass="21048">MKCIAILVLLTPLVTGAVIKKWHKSDDGSLYYVENEQKFNWFEALHECARKNMSLIAIDRYDRHFQIDTLIRSLFPTSPPFWIAGHDMAVDTRYQWATTGEIFTFTNWGQGQPGRSNNNEHCILIWTTWDWHDLPCTSSKLGFICEENRLLKAKSREQDQDDLRALAKTFIWKNYNGNCN</sequence>
<dbReference type="RefSeq" id="XP_005186597.1">
    <property type="nucleotide sequence ID" value="XM_005186540.3"/>
</dbReference>
<dbReference type="SUPFAM" id="SSF56436">
    <property type="entry name" value="C-type lectin-like"/>
    <property type="match status" value="1"/>
</dbReference>